<name>A0ACB9Q7G2_BAUVA</name>
<proteinExistence type="predicted"/>
<comment type="caution">
    <text evidence="1">The sequence shown here is derived from an EMBL/GenBank/DDBJ whole genome shotgun (WGS) entry which is preliminary data.</text>
</comment>
<dbReference type="Proteomes" id="UP000828941">
    <property type="component" value="Chromosome 1"/>
</dbReference>
<accession>A0ACB9Q7G2</accession>
<gene>
    <name evidence="1" type="ORF">L6164_000762</name>
</gene>
<protein>
    <submittedName>
        <fullName evidence="1">Uncharacterized protein</fullName>
    </submittedName>
</protein>
<reference evidence="1 2" key="1">
    <citation type="journal article" date="2022" name="DNA Res.">
        <title>Chromosomal-level genome assembly of the orchid tree Bauhinia variegata (Leguminosae; Cercidoideae) supports the allotetraploid origin hypothesis of Bauhinia.</title>
        <authorList>
            <person name="Zhong Y."/>
            <person name="Chen Y."/>
            <person name="Zheng D."/>
            <person name="Pang J."/>
            <person name="Liu Y."/>
            <person name="Luo S."/>
            <person name="Meng S."/>
            <person name="Qian L."/>
            <person name="Wei D."/>
            <person name="Dai S."/>
            <person name="Zhou R."/>
        </authorList>
    </citation>
    <scope>NUCLEOTIDE SEQUENCE [LARGE SCALE GENOMIC DNA]</scope>
    <source>
        <strain evidence="1">BV-YZ2020</strain>
    </source>
</reference>
<evidence type="ECO:0000313" key="2">
    <source>
        <dbReference type="Proteomes" id="UP000828941"/>
    </source>
</evidence>
<evidence type="ECO:0000313" key="1">
    <source>
        <dbReference type="EMBL" id="KAI4356768.1"/>
    </source>
</evidence>
<dbReference type="EMBL" id="CM039426">
    <property type="protein sequence ID" value="KAI4356768.1"/>
    <property type="molecule type" value="Genomic_DNA"/>
</dbReference>
<sequence>MLWLCSFPRALLNLTDLFSRCSKISAKTEIESSHLDDMDILISIVGNIIEHTIAPVARQVGYVIFFRRNVKNLKTQVDELQKAKQRVEHEIDEATRDAQKIETDVNDWLKKVDETVEEAKLIYGDEGKGSCLHLLQRHQISRKASKMAQEMTEIQTQAKFDRVGYPATPQALRIAESGKDYKALESRTNIMNEIMETLQDSSIHTIGVWGTGGVGKTTLAKEVRRHAKEKNLFDAVVMTTITYNTNLERVQNEIADSLGLTFNNVKSVEGRADLLKRRIKNERSILIIIDDIWGGFQLEPFGIPLAGEHKGCKLLLTSRNLDVLDSEIGIQKAFNLEVLEEDEARNLFEKMAGDLVRDSDRQAIATKIVTLCAGLPVLIITVAKALRNKELYAWKDALKRLEGFDKQGMHQKVYSAVELSYTNLESEEIQSFFLLIALGGRSHFAKYDLLIYCVGQGMFKDVETLEDARNRLHTFTNHLKEKSLLIEDDKIWVVIHDLVREGAVSLATQDQTAFTTKLFSELKEWPERDRLHKCKQIFINWCYLPPLPEKLECPELQVLELDSKFSYLQMPDSFFDETRNLKVLGIAGIDCTLKLPTSLGFLKKLTSLYLYECKLEDIAIVGELTNLQILSLGRSIIQELPREIGKLHKLKLLDLDSCRNLEVIPQDIVSKLTSLEELYMGNGFVNWDVKVEGKTNASLNELEELKHHLRAIHLSIPNAEVLQAELFFEKLDSFRIFIGDVWIWDEDVHESIYESKTLKLKLSRSIQSKPGFKMMLKRVNDLSLDELNGVKDVLHDLHENGFPLLNHLTVQNNGEIESIAGSSGGPLYAFPNLETLSLYNLSDLESICHGSLTWESFCKLRSVKIQNCEKLVTIFPASIVRNLHDLEILIVSNCNSVEVIFEFQEPSDTISSIGKRIQLEILALGHLPKLKQIWKNTYLQGTFNFKNLKTVYVEDCPMLSYVFPSSLANDLRQVKDLITIQNSPTTDPFEQKD</sequence>
<organism evidence="1 2">
    <name type="scientific">Bauhinia variegata</name>
    <name type="common">Purple orchid tree</name>
    <name type="synonym">Phanera variegata</name>
    <dbReference type="NCBI Taxonomy" id="167791"/>
    <lineage>
        <taxon>Eukaryota</taxon>
        <taxon>Viridiplantae</taxon>
        <taxon>Streptophyta</taxon>
        <taxon>Embryophyta</taxon>
        <taxon>Tracheophyta</taxon>
        <taxon>Spermatophyta</taxon>
        <taxon>Magnoliopsida</taxon>
        <taxon>eudicotyledons</taxon>
        <taxon>Gunneridae</taxon>
        <taxon>Pentapetalae</taxon>
        <taxon>rosids</taxon>
        <taxon>fabids</taxon>
        <taxon>Fabales</taxon>
        <taxon>Fabaceae</taxon>
        <taxon>Cercidoideae</taxon>
        <taxon>Cercideae</taxon>
        <taxon>Bauhiniinae</taxon>
        <taxon>Bauhinia</taxon>
    </lineage>
</organism>
<keyword evidence="2" id="KW-1185">Reference proteome</keyword>